<dbReference type="SMART" id="SM00382">
    <property type="entry name" value="AAA"/>
    <property type="match status" value="1"/>
</dbReference>
<dbReference type="InterPro" id="IPR003439">
    <property type="entry name" value="ABC_transporter-like_ATP-bd"/>
</dbReference>
<dbReference type="InterPro" id="IPR003593">
    <property type="entry name" value="AAA+_ATPase"/>
</dbReference>
<gene>
    <name evidence="5" type="ORF">GCM10010446_66490</name>
</gene>
<dbReference type="InterPro" id="IPR015854">
    <property type="entry name" value="ABC_transpr_LolD-like"/>
</dbReference>
<dbReference type="PANTHER" id="PTHR24220">
    <property type="entry name" value="IMPORT ATP-BINDING PROTEIN"/>
    <property type="match status" value="1"/>
</dbReference>
<dbReference type="InterPro" id="IPR017911">
    <property type="entry name" value="MacB-like_ATP-bd"/>
</dbReference>
<protein>
    <submittedName>
        <fullName evidence="5">ABC transporter ATP-binding protein</fullName>
    </submittedName>
</protein>
<evidence type="ECO:0000256" key="3">
    <source>
        <dbReference type="ARBA" id="ARBA00022840"/>
    </source>
</evidence>
<reference evidence="5 6" key="1">
    <citation type="journal article" date="2019" name="Int. J. Syst. Evol. Microbiol.">
        <title>The Global Catalogue of Microorganisms (GCM) 10K type strain sequencing project: providing services to taxonomists for standard genome sequencing and annotation.</title>
        <authorList>
            <consortium name="The Broad Institute Genomics Platform"/>
            <consortium name="The Broad Institute Genome Sequencing Center for Infectious Disease"/>
            <person name="Wu L."/>
            <person name="Ma J."/>
        </authorList>
    </citation>
    <scope>NUCLEOTIDE SEQUENCE [LARGE SCALE GENOMIC DNA]</scope>
    <source>
        <strain evidence="5 6">JCM 9088</strain>
    </source>
</reference>
<keyword evidence="1" id="KW-0813">Transport</keyword>
<dbReference type="PROSITE" id="PS50893">
    <property type="entry name" value="ABC_TRANSPORTER_2"/>
    <property type="match status" value="1"/>
</dbReference>
<dbReference type="InterPro" id="IPR017871">
    <property type="entry name" value="ABC_transporter-like_CS"/>
</dbReference>
<keyword evidence="6" id="KW-1185">Reference proteome</keyword>
<dbReference type="Gene3D" id="3.40.50.300">
    <property type="entry name" value="P-loop containing nucleotide triphosphate hydrolases"/>
    <property type="match status" value="1"/>
</dbReference>
<name>A0ABN3XNA1_9ACTN</name>
<dbReference type="CDD" id="cd03255">
    <property type="entry name" value="ABC_MJ0796_LolCDE_FtsE"/>
    <property type="match status" value="1"/>
</dbReference>
<dbReference type="SUPFAM" id="SSF52540">
    <property type="entry name" value="P-loop containing nucleoside triphosphate hydrolases"/>
    <property type="match status" value="1"/>
</dbReference>
<accession>A0ABN3XNA1</accession>
<dbReference type="EMBL" id="BAAAUD010000109">
    <property type="protein sequence ID" value="GAA2972717.1"/>
    <property type="molecule type" value="Genomic_DNA"/>
</dbReference>
<dbReference type="Pfam" id="PF00005">
    <property type="entry name" value="ABC_tran"/>
    <property type="match status" value="1"/>
</dbReference>
<keyword evidence="3 5" id="KW-0067">ATP-binding</keyword>
<evidence type="ECO:0000256" key="1">
    <source>
        <dbReference type="ARBA" id="ARBA00022448"/>
    </source>
</evidence>
<keyword evidence="2" id="KW-0547">Nucleotide-binding</keyword>
<evidence type="ECO:0000313" key="6">
    <source>
        <dbReference type="Proteomes" id="UP001500403"/>
    </source>
</evidence>
<evidence type="ECO:0000256" key="2">
    <source>
        <dbReference type="ARBA" id="ARBA00022741"/>
    </source>
</evidence>
<comment type="caution">
    <text evidence="5">The sequence shown here is derived from an EMBL/GenBank/DDBJ whole genome shotgun (WGS) entry which is preliminary data.</text>
</comment>
<proteinExistence type="predicted"/>
<organism evidence="5 6">
    <name type="scientific">Streptomyces enissocaesilis</name>
    <dbReference type="NCBI Taxonomy" id="332589"/>
    <lineage>
        <taxon>Bacteria</taxon>
        <taxon>Bacillati</taxon>
        <taxon>Actinomycetota</taxon>
        <taxon>Actinomycetes</taxon>
        <taxon>Kitasatosporales</taxon>
        <taxon>Streptomycetaceae</taxon>
        <taxon>Streptomyces</taxon>
        <taxon>Streptomyces rochei group</taxon>
    </lineage>
</organism>
<dbReference type="PANTHER" id="PTHR24220:SF685">
    <property type="entry name" value="ABC TRANSPORTER RELATED"/>
    <property type="match status" value="1"/>
</dbReference>
<evidence type="ECO:0000313" key="5">
    <source>
        <dbReference type="EMBL" id="GAA2972717.1"/>
    </source>
</evidence>
<dbReference type="RefSeq" id="WP_344500601.1">
    <property type="nucleotide sequence ID" value="NZ_BAAAUD010000109.1"/>
</dbReference>
<dbReference type="InterPro" id="IPR027417">
    <property type="entry name" value="P-loop_NTPase"/>
</dbReference>
<dbReference type="GO" id="GO:0005524">
    <property type="term" value="F:ATP binding"/>
    <property type="evidence" value="ECO:0007669"/>
    <property type="project" value="UniProtKB-KW"/>
</dbReference>
<evidence type="ECO:0000259" key="4">
    <source>
        <dbReference type="PROSITE" id="PS50893"/>
    </source>
</evidence>
<dbReference type="Proteomes" id="UP001500403">
    <property type="component" value="Unassembled WGS sequence"/>
</dbReference>
<feature type="domain" description="ABC transporter" evidence="4">
    <location>
        <begin position="6"/>
        <end position="244"/>
    </location>
</feature>
<sequence length="246" mass="26050">MNKHLLEICNLSKAMPAATNQAPVPVLRGISLDVARGEFVAIVGPSGSGKSTLLYCMSGLEPPTEGTVRLLGNDLDALDRKAQARLRRDHVGFIFQSYNLIPSLTASENVALPARLARRKAGRERVDAALAAVGLSGQAEQKPGTLSGGQQQRVAIARVLAMSPDIVFADEPTGALDTEAGTQVLALLRNTAAQDCSVVMVTHDLQAAARADRVLVLRDGAVHRELLRPSAEEVFDAVTDRGSQVA</sequence>
<dbReference type="PROSITE" id="PS00211">
    <property type="entry name" value="ABC_TRANSPORTER_1"/>
    <property type="match status" value="1"/>
</dbReference>